<reference evidence="1 2" key="1">
    <citation type="submission" date="2024-09" db="EMBL/GenBank/DDBJ databases">
        <authorList>
            <person name="Sun Q."/>
            <person name="Mori K."/>
        </authorList>
    </citation>
    <scope>NUCLEOTIDE SEQUENCE [LARGE SCALE GENOMIC DNA]</scope>
    <source>
        <strain evidence="1 2">ATCC 51272</strain>
    </source>
</reference>
<evidence type="ECO:0000313" key="2">
    <source>
        <dbReference type="Proteomes" id="UP001589688"/>
    </source>
</evidence>
<dbReference type="RefSeq" id="WP_027953235.1">
    <property type="nucleotide sequence ID" value="NZ_JBHLZF010000002.1"/>
</dbReference>
<dbReference type="InterPro" id="IPR025535">
    <property type="entry name" value="DUF4421"/>
</dbReference>
<accession>A0ABV5ZJ87</accession>
<dbReference type="EMBL" id="JBHLZF010000002">
    <property type="protein sequence ID" value="MFB9897436.1"/>
    <property type="molecule type" value="Genomic_DNA"/>
</dbReference>
<dbReference type="Pfam" id="PF14391">
    <property type="entry name" value="DUF4421"/>
    <property type="match status" value="1"/>
</dbReference>
<organism evidence="1 2">
    <name type="scientific">Hallella seregens ATCC 51272</name>
    <dbReference type="NCBI Taxonomy" id="1336250"/>
    <lineage>
        <taxon>Bacteria</taxon>
        <taxon>Pseudomonadati</taxon>
        <taxon>Bacteroidota</taxon>
        <taxon>Bacteroidia</taxon>
        <taxon>Bacteroidales</taxon>
        <taxon>Prevotellaceae</taxon>
        <taxon>Hallella</taxon>
    </lineage>
</organism>
<proteinExistence type="predicted"/>
<name>A0ABV5ZJ87_9BACT</name>
<gene>
    <name evidence="1" type="ORF">ACFFK8_06415</name>
</gene>
<comment type="caution">
    <text evidence="1">The sequence shown here is derived from an EMBL/GenBank/DDBJ whole genome shotgun (WGS) entry which is preliminary data.</text>
</comment>
<sequence>MDRSTFQRAMCLEVALLATLVVRALGVDSLSASHHQLRTPFLNRIYQFVKEFSRVDTSYVEPQHYNFTLMFQNTNTYEVYHLRNAEGQEFVFTPKPSYKIGPYFGWRWIFLGYTIDLTHLGGENKQDFNLSLYSNQIGVDLFYRKSGDDYRVSRVFLGKKYNTDAMRGAEFDGFRSSIKGFNLYYIFNHRKFSYPAAYSQSTVQRRSCGSPIAGIGYTRHQLSVDWQSLDNLLAQRLGNNYAPEAVDSSLMFSNIKYSDYSLSGGYAYNWVFAHNWLFDASLQMALSYKQTIADMNSSTKGIFRDFDFHNINVDGITRLGIVWNNTRWFFGTNAVFHAYNYRKSRFSTNNVFGSVNFYVGYNFSKR</sequence>
<evidence type="ECO:0000313" key="1">
    <source>
        <dbReference type="EMBL" id="MFB9897436.1"/>
    </source>
</evidence>
<dbReference type="Proteomes" id="UP001589688">
    <property type="component" value="Unassembled WGS sequence"/>
</dbReference>
<keyword evidence="2" id="KW-1185">Reference proteome</keyword>
<protein>
    <submittedName>
        <fullName evidence="1">DUF4421 domain-containing protein</fullName>
    </submittedName>
</protein>